<evidence type="ECO:0000313" key="2">
    <source>
        <dbReference type="EMBL" id="PTW60875.1"/>
    </source>
</evidence>
<dbReference type="RefSeq" id="WP_107989711.1">
    <property type="nucleotide sequence ID" value="NZ_QAYG01000003.1"/>
</dbReference>
<proteinExistence type="predicted"/>
<dbReference type="SUPFAM" id="SSF51182">
    <property type="entry name" value="RmlC-like cupins"/>
    <property type="match status" value="1"/>
</dbReference>
<comment type="caution">
    <text evidence="2">The sequence shown here is derived from an EMBL/GenBank/DDBJ whole genome shotgun (WGS) entry which is preliminary data.</text>
</comment>
<dbReference type="InterPro" id="IPR014710">
    <property type="entry name" value="RmlC-like_jellyroll"/>
</dbReference>
<dbReference type="Pfam" id="PF06172">
    <property type="entry name" value="Cupin_5"/>
    <property type="match status" value="1"/>
</dbReference>
<keyword evidence="3" id="KW-1185">Reference proteome</keyword>
<dbReference type="EMBL" id="QAYG01000003">
    <property type="protein sequence ID" value="PTW60875.1"/>
    <property type="molecule type" value="Genomic_DNA"/>
</dbReference>
<accession>A0A2T5VAV5</accession>
<dbReference type="CDD" id="cd06121">
    <property type="entry name" value="cupin_YML079wp"/>
    <property type="match status" value="1"/>
</dbReference>
<dbReference type="OrthoDB" id="9798288at2"/>
<sequence>MPDPYLGLSAEELSQRLRLAPHPEGGFFRETFRDPAEVNGRARSTAIYFLLPAGIVSAWHKVDAVEVWHHYAGAPLTLSLSTGDGKQDITLGPDILNGQQPQAVVPQGVWQQAESLGTWTLVGCTVAPAFEFSGFEMAPDGWEPG</sequence>
<dbReference type="InterPro" id="IPR039935">
    <property type="entry name" value="YML079W-like"/>
</dbReference>
<name>A0A2T5VAV5_9HYPH</name>
<dbReference type="InterPro" id="IPR009327">
    <property type="entry name" value="Cupin_DUF985"/>
</dbReference>
<organism evidence="2 3">
    <name type="scientific">Breoghania corrubedonensis</name>
    <dbReference type="NCBI Taxonomy" id="665038"/>
    <lineage>
        <taxon>Bacteria</taxon>
        <taxon>Pseudomonadati</taxon>
        <taxon>Pseudomonadota</taxon>
        <taxon>Alphaproteobacteria</taxon>
        <taxon>Hyphomicrobiales</taxon>
        <taxon>Stappiaceae</taxon>
        <taxon>Breoghania</taxon>
    </lineage>
</organism>
<dbReference type="AlphaFoldDB" id="A0A2T5VAV5"/>
<dbReference type="PANTHER" id="PTHR33387">
    <property type="entry name" value="RMLC-LIKE JELLY ROLL FOLD PROTEIN"/>
    <property type="match status" value="1"/>
</dbReference>
<evidence type="ECO:0000313" key="3">
    <source>
        <dbReference type="Proteomes" id="UP000244081"/>
    </source>
</evidence>
<reference evidence="2 3" key="1">
    <citation type="submission" date="2018-04" db="EMBL/GenBank/DDBJ databases">
        <title>Genomic Encyclopedia of Archaeal and Bacterial Type Strains, Phase II (KMG-II): from individual species to whole genera.</title>
        <authorList>
            <person name="Goeker M."/>
        </authorList>
    </citation>
    <scope>NUCLEOTIDE SEQUENCE [LARGE SCALE GENOMIC DNA]</scope>
    <source>
        <strain evidence="2 3">DSM 23382</strain>
    </source>
</reference>
<dbReference type="InterPro" id="IPR011051">
    <property type="entry name" value="RmlC_Cupin_sf"/>
</dbReference>
<dbReference type="Gene3D" id="2.60.120.10">
    <property type="entry name" value="Jelly Rolls"/>
    <property type="match status" value="1"/>
</dbReference>
<evidence type="ECO:0000259" key="1">
    <source>
        <dbReference type="Pfam" id="PF06172"/>
    </source>
</evidence>
<dbReference type="Proteomes" id="UP000244081">
    <property type="component" value="Unassembled WGS sequence"/>
</dbReference>
<gene>
    <name evidence="2" type="ORF">C8N35_10354</name>
</gene>
<protein>
    <recommendedName>
        <fullName evidence="1">DUF985 domain-containing protein</fullName>
    </recommendedName>
</protein>
<feature type="domain" description="DUF985" evidence="1">
    <location>
        <begin position="12"/>
        <end position="138"/>
    </location>
</feature>
<dbReference type="PANTHER" id="PTHR33387:SF3">
    <property type="entry name" value="DUF985 DOMAIN-CONTAINING PROTEIN"/>
    <property type="match status" value="1"/>
</dbReference>